<sequence length="263" mass="28990">MDGHFVRWSGQSSPYLPIEPFEHKGKTYPSLEILIDVIDVLKVELKRQGKEKEVKKEEEGIKGLKVAEIENKEEQAAHNEEGENKRESIVEVIEDLIRTPLRFSPSLCDLPFTGAQAPLIRPPSCRHYLSGTPSDSDLSCHCKQERAVAISFLPHRCNIAFLSCPATPATTGRLQPFLIDGIAPLSPSSSSFTGWRSKSQGAAISSFDRNYFLFIAFPARSARDRLTDSLFTSSVSPATFPSISGQVSGRNSCIGAWLLPSKP</sequence>
<protein>
    <submittedName>
        <fullName evidence="1">Uncharacterized protein</fullName>
    </submittedName>
</protein>
<keyword evidence="2" id="KW-1185">Reference proteome</keyword>
<gene>
    <name evidence="1" type="ORF">JCGZ_17131</name>
</gene>
<dbReference type="EMBL" id="KK914680">
    <property type="protein sequence ID" value="KDP30461.1"/>
    <property type="molecule type" value="Genomic_DNA"/>
</dbReference>
<dbReference type="Proteomes" id="UP000027138">
    <property type="component" value="Unassembled WGS sequence"/>
</dbReference>
<proteinExistence type="predicted"/>
<organism evidence="1 2">
    <name type="scientific">Jatropha curcas</name>
    <name type="common">Barbados nut</name>
    <dbReference type="NCBI Taxonomy" id="180498"/>
    <lineage>
        <taxon>Eukaryota</taxon>
        <taxon>Viridiplantae</taxon>
        <taxon>Streptophyta</taxon>
        <taxon>Embryophyta</taxon>
        <taxon>Tracheophyta</taxon>
        <taxon>Spermatophyta</taxon>
        <taxon>Magnoliopsida</taxon>
        <taxon>eudicotyledons</taxon>
        <taxon>Gunneridae</taxon>
        <taxon>Pentapetalae</taxon>
        <taxon>rosids</taxon>
        <taxon>fabids</taxon>
        <taxon>Malpighiales</taxon>
        <taxon>Euphorbiaceae</taxon>
        <taxon>Crotonoideae</taxon>
        <taxon>Jatropheae</taxon>
        <taxon>Jatropha</taxon>
    </lineage>
</organism>
<reference evidence="1 2" key="1">
    <citation type="journal article" date="2014" name="PLoS ONE">
        <title>Global Analysis of Gene Expression Profiles in Physic Nut (Jatropha curcas L.) Seedlings Exposed to Salt Stress.</title>
        <authorList>
            <person name="Zhang L."/>
            <person name="Zhang C."/>
            <person name="Wu P."/>
            <person name="Chen Y."/>
            <person name="Li M."/>
            <person name="Jiang H."/>
            <person name="Wu G."/>
        </authorList>
    </citation>
    <scope>NUCLEOTIDE SEQUENCE [LARGE SCALE GENOMIC DNA]</scope>
    <source>
        <strain evidence="2">cv. GZQX0401</strain>
        <tissue evidence="1">Young leaves</tissue>
    </source>
</reference>
<evidence type="ECO:0000313" key="1">
    <source>
        <dbReference type="EMBL" id="KDP30461.1"/>
    </source>
</evidence>
<evidence type="ECO:0000313" key="2">
    <source>
        <dbReference type="Proteomes" id="UP000027138"/>
    </source>
</evidence>
<name>A0A067K2K8_JATCU</name>
<dbReference type="AlphaFoldDB" id="A0A067K2K8"/>
<accession>A0A067K2K8</accession>